<evidence type="ECO:0000259" key="1">
    <source>
        <dbReference type="Pfam" id="PF25223"/>
    </source>
</evidence>
<dbReference type="EMBL" id="BK015544">
    <property type="protein sequence ID" value="DAE12188.1"/>
    <property type="molecule type" value="Genomic_DNA"/>
</dbReference>
<name>A0A8S5Q0Z4_9CAUD</name>
<accession>A0A8S5Q0Z4</accession>
<evidence type="ECO:0000313" key="2">
    <source>
        <dbReference type="EMBL" id="DAE12188.1"/>
    </source>
</evidence>
<organism evidence="2">
    <name type="scientific">Siphoviridae sp. ctMOb8</name>
    <dbReference type="NCBI Taxonomy" id="2825460"/>
    <lineage>
        <taxon>Viruses</taxon>
        <taxon>Duplodnaviria</taxon>
        <taxon>Heunggongvirae</taxon>
        <taxon>Uroviricota</taxon>
        <taxon>Caudoviricetes</taxon>
    </lineage>
</organism>
<feature type="domain" description="DUF7841" evidence="1">
    <location>
        <begin position="60"/>
        <end position="158"/>
    </location>
</feature>
<proteinExistence type="predicted"/>
<protein>
    <recommendedName>
        <fullName evidence="1">DUF7841 domain-containing protein</fullName>
    </recommendedName>
</protein>
<dbReference type="InterPro" id="IPR057163">
    <property type="entry name" value="DUF7841"/>
</dbReference>
<reference evidence="2" key="1">
    <citation type="journal article" date="2021" name="Proc. Natl. Acad. Sci. U.S.A.">
        <title>A Catalog of Tens of Thousands of Viruses from Human Metagenomes Reveals Hidden Associations with Chronic Diseases.</title>
        <authorList>
            <person name="Tisza M.J."/>
            <person name="Buck C.B."/>
        </authorList>
    </citation>
    <scope>NUCLEOTIDE SEQUENCE</scope>
    <source>
        <strain evidence="2">CtMOb8</strain>
    </source>
</reference>
<dbReference type="Pfam" id="PF25223">
    <property type="entry name" value="DUF7841"/>
    <property type="match status" value="1"/>
</dbReference>
<sequence length="176" mass="20428">MLNFKNPNNMNYKQMIEQARANGMATEKKMWAAVETLSTDLLALEQTNPKLYWHILRRQHAVLYGRHYSEKMANHDVNALVYSGMYDEEGTPTDGGAHWTRIKVDELTKGMKFHANVNAWDKYVAFNSMYADLCSCMGEEEIIKAAYAFYFCDDDWQPCEDDCTKIWDYNALHATL</sequence>